<proteinExistence type="predicted"/>
<dbReference type="Proteomes" id="UP001244341">
    <property type="component" value="Chromosome 10b"/>
</dbReference>
<evidence type="ECO:0000313" key="1">
    <source>
        <dbReference type="EMBL" id="WIA19423.1"/>
    </source>
</evidence>
<gene>
    <name evidence="1" type="ORF">OEZ85_004042</name>
</gene>
<reference evidence="1 2" key="1">
    <citation type="submission" date="2023-05" db="EMBL/GenBank/DDBJ databases">
        <title>A 100% complete, gapless, phased diploid assembly of the Scenedesmus obliquus UTEX 3031 genome.</title>
        <authorList>
            <person name="Biondi T.C."/>
            <person name="Hanschen E.R."/>
            <person name="Kwon T."/>
            <person name="Eng W."/>
            <person name="Kruse C.P.S."/>
            <person name="Koehler S.I."/>
            <person name="Kunde Y."/>
            <person name="Gleasner C.D."/>
            <person name="You Mak K.T."/>
            <person name="Polle J."/>
            <person name="Hovde B.T."/>
            <person name="Starkenburg S.R."/>
        </authorList>
    </citation>
    <scope>NUCLEOTIDE SEQUENCE [LARGE SCALE GENOMIC DNA]</scope>
    <source>
        <strain evidence="1 2">DOE0152z</strain>
    </source>
</reference>
<evidence type="ECO:0000313" key="2">
    <source>
        <dbReference type="Proteomes" id="UP001244341"/>
    </source>
</evidence>
<protein>
    <submittedName>
        <fullName evidence="1">Uncharacterized protein</fullName>
    </submittedName>
</protein>
<sequence>MILSPPVSGGMLWYGLVQPRLAAKPVPVQPAAAPAPRKLLSEICVSYPYCKLENCEPIGPTAVQASFPVEQAVRGDKGHSHCSTSELARHMANAGSAACALANPKPGRYFYQPVAGTFTSQLLATYSIAAIAAGGSASPGALLSQPANTVSAHVASFKRGLAVADSVAHGCHLRAEYVVKPFWYVAAHICPVSSSLSSVASWSFNSLSSSGGSYSSSFDTMDEATAGCYQATPATKLLHASSGSSGAAAALWQGARFPGHYDLGEHYAAPGVMAVASELTALVHGGDFYMLHCDFRVRRLVPAHVPCVVSVQRLACGGQQQQQQQQHAGSSCALLPAWVREMPGAITYRATLREKGRVARKPAVELLYTVV</sequence>
<organism evidence="1 2">
    <name type="scientific">Tetradesmus obliquus</name>
    <name type="common">Green alga</name>
    <name type="synonym">Acutodesmus obliquus</name>
    <dbReference type="NCBI Taxonomy" id="3088"/>
    <lineage>
        <taxon>Eukaryota</taxon>
        <taxon>Viridiplantae</taxon>
        <taxon>Chlorophyta</taxon>
        <taxon>core chlorophytes</taxon>
        <taxon>Chlorophyceae</taxon>
        <taxon>CS clade</taxon>
        <taxon>Sphaeropleales</taxon>
        <taxon>Scenedesmaceae</taxon>
        <taxon>Tetradesmus</taxon>
    </lineage>
</organism>
<accession>A0ABY8UD76</accession>
<keyword evidence="2" id="KW-1185">Reference proteome</keyword>
<name>A0ABY8UD76_TETOB</name>
<dbReference type="EMBL" id="CP126217">
    <property type="protein sequence ID" value="WIA19423.1"/>
    <property type="molecule type" value="Genomic_DNA"/>
</dbReference>